<accession>A0A974CQS5</accession>
<evidence type="ECO:0000313" key="2">
    <source>
        <dbReference type="Proteomes" id="UP000694892"/>
    </source>
</evidence>
<name>A0A974CQS5_XENLA</name>
<dbReference type="EMBL" id="CM004476">
    <property type="protein sequence ID" value="OCT77076.1"/>
    <property type="molecule type" value="Genomic_DNA"/>
</dbReference>
<proteinExistence type="predicted"/>
<gene>
    <name evidence="1" type="ORF">XELAEV_18032271mg</name>
</gene>
<sequence>MPLWLEGSCSIVRISSAEGGQTGLSCDGLHAIMARGELLFSQNQQCRRGTDRFSFNGLHAIMARGELFYSQNQQCRRGTDRFFFLWLACHCGWREQYSF</sequence>
<dbReference type="Proteomes" id="UP000694892">
    <property type="component" value="Chromosome 6L"/>
</dbReference>
<dbReference type="AlphaFoldDB" id="A0A974CQS5"/>
<reference evidence="2" key="1">
    <citation type="journal article" date="2016" name="Nature">
        <title>Genome evolution in the allotetraploid frog Xenopus laevis.</title>
        <authorList>
            <person name="Session A.M."/>
            <person name="Uno Y."/>
            <person name="Kwon T."/>
            <person name="Chapman J.A."/>
            <person name="Toyoda A."/>
            <person name="Takahashi S."/>
            <person name="Fukui A."/>
            <person name="Hikosaka A."/>
            <person name="Suzuki A."/>
            <person name="Kondo M."/>
            <person name="van Heeringen S.J."/>
            <person name="Quigley I."/>
            <person name="Heinz S."/>
            <person name="Ogino H."/>
            <person name="Ochi H."/>
            <person name="Hellsten U."/>
            <person name="Lyons J.B."/>
            <person name="Simakov O."/>
            <person name="Putnam N."/>
            <person name="Stites J."/>
            <person name="Kuroki Y."/>
            <person name="Tanaka T."/>
            <person name="Michiue T."/>
            <person name="Watanabe M."/>
            <person name="Bogdanovic O."/>
            <person name="Lister R."/>
            <person name="Georgiou G."/>
            <person name="Paranjpe S.S."/>
            <person name="van Kruijsbergen I."/>
            <person name="Shu S."/>
            <person name="Carlson J."/>
            <person name="Kinoshita T."/>
            <person name="Ohta Y."/>
            <person name="Mawaribuchi S."/>
            <person name="Jenkins J."/>
            <person name="Grimwood J."/>
            <person name="Schmutz J."/>
            <person name="Mitros T."/>
            <person name="Mozaffari S.V."/>
            <person name="Suzuki Y."/>
            <person name="Haramoto Y."/>
            <person name="Yamamoto T.S."/>
            <person name="Takagi C."/>
            <person name="Heald R."/>
            <person name="Miller K."/>
            <person name="Haudenschild C."/>
            <person name="Kitzman J."/>
            <person name="Nakayama T."/>
            <person name="Izutsu Y."/>
            <person name="Robert J."/>
            <person name="Fortriede J."/>
            <person name="Burns K."/>
            <person name="Lotay V."/>
            <person name="Karimi K."/>
            <person name="Yasuoka Y."/>
            <person name="Dichmann D.S."/>
            <person name="Flajnik M.F."/>
            <person name="Houston D.W."/>
            <person name="Shendure J."/>
            <person name="DuPasquier L."/>
            <person name="Vize P.D."/>
            <person name="Zorn A.M."/>
            <person name="Ito M."/>
            <person name="Marcotte E.M."/>
            <person name="Wallingford J.B."/>
            <person name="Ito Y."/>
            <person name="Asashima M."/>
            <person name="Ueno N."/>
            <person name="Matsuda Y."/>
            <person name="Veenstra G.J."/>
            <person name="Fujiyama A."/>
            <person name="Harland R.M."/>
            <person name="Taira M."/>
            <person name="Rokhsar D.S."/>
        </authorList>
    </citation>
    <scope>NUCLEOTIDE SEQUENCE [LARGE SCALE GENOMIC DNA]</scope>
    <source>
        <strain evidence="2">J</strain>
    </source>
</reference>
<evidence type="ECO:0000313" key="1">
    <source>
        <dbReference type="EMBL" id="OCT77076.1"/>
    </source>
</evidence>
<protein>
    <submittedName>
        <fullName evidence="1">Uncharacterized protein</fullName>
    </submittedName>
</protein>
<organism evidence="1 2">
    <name type="scientific">Xenopus laevis</name>
    <name type="common">African clawed frog</name>
    <dbReference type="NCBI Taxonomy" id="8355"/>
    <lineage>
        <taxon>Eukaryota</taxon>
        <taxon>Metazoa</taxon>
        <taxon>Chordata</taxon>
        <taxon>Craniata</taxon>
        <taxon>Vertebrata</taxon>
        <taxon>Euteleostomi</taxon>
        <taxon>Amphibia</taxon>
        <taxon>Batrachia</taxon>
        <taxon>Anura</taxon>
        <taxon>Pipoidea</taxon>
        <taxon>Pipidae</taxon>
        <taxon>Xenopodinae</taxon>
        <taxon>Xenopus</taxon>
        <taxon>Xenopus</taxon>
    </lineage>
</organism>